<evidence type="ECO:0000256" key="1">
    <source>
        <dbReference type="ARBA" id="ARBA00022443"/>
    </source>
</evidence>
<dbReference type="HOGENOM" id="CLU_069841_2_0_1"/>
<feature type="compositionally biased region" description="Acidic residues" evidence="3">
    <location>
        <begin position="181"/>
        <end position="202"/>
    </location>
</feature>
<reference evidence="5" key="1">
    <citation type="submission" date="2013-12" db="EMBL/GenBank/DDBJ databases">
        <authorList>
            <person name="Genoscope - CEA"/>
        </authorList>
    </citation>
    <scope>NUCLEOTIDE SEQUENCE</scope>
    <source>
        <strain evidence="5">CBS 1993</strain>
    </source>
</reference>
<dbReference type="OrthoDB" id="19092at2759"/>
<dbReference type="RefSeq" id="XP_022457300.1">
    <property type="nucleotide sequence ID" value="XM_022605875.1"/>
</dbReference>
<evidence type="ECO:0000313" key="6">
    <source>
        <dbReference type="Proteomes" id="UP000019384"/>
    </source>
</evidence>
<dbReference type="Gene3D" id="2.30.30.40">
    <property type="entry name" value="SH3 Domains"/>
    <property type="match status" value="1"/>
</dbReference>
<dbReference type="InterPro" id="IPR036028">
    <property type="entry name" value="SH3-like_dom_sf"/>
</dbReference>
<feature type="domain" description="SH3" evidence="4">
    <location>
        <begin position="96"/>
        <end position="157"/>
    </location>
</feature>
<evidence type="ECO:0000256" key="2">
    <source>
        <dbReference type="PROSITE-ProRule" id="PRU00192"/>
    </source>
</evidence>
<keyword evidence="6" id="KW-1185">Reference proteome</keyword>
<reference evidence="5" key="2">
    <citation type="submission" date="2014-02" db="EMBL/GenBank/DDBJ databases">
        <title>Complete DNA sequence of /Kuraishia capsulata/ illustrates novel genomic features among budding yeasts (/Saccharomycotina/).</title>
        <authorList>
            <person name="Morales L."/>
            <person name="Noel B."/>
            <person name="Porcel B."/>
            <person name="Marcet-Houben M."/>
            <person name="Hullo M-F."/>
            <person name="Sacerdot C."/>
            <person name="Tekaia F."/>
            <person name="Leh-Louis V."/>
            <person name="Despons L."/>
            <person name="Khanna V."/>
            <person name="Aury J-M."/>
            <person name="Barbe V."/>
            <person name="Couloux A."/>
            <person name="Labadie K."/>
            <person name="Pelletier E."/>
            <person name="Souciet J-L."/>
            <person name="Boekhout T."/>
            <person name="Gabaldon T."/>
            <person name="Wincker P."/>
            <person name="Dujon B."/>
        </authorList>
    </citation>
    <scope>NUCLEOTIDE SEQUENCE</scope>
    <source>
        <strain evidence="5">CBS 1993</strain>
    </source>
</reference>
<name>W6MHN7_9ASCO</name>
<evidence type="ECO:0000256" key="3">
    <source>
        <dbReference type="SAM" id="MobiDB-lite"/>
    </source>
</evidence>
<keyword evidence="1 2" id="KW-0728">SH3 domain</keyword>
<dbReference type="GeneID" id="34518688"/>
<dbReference type="SMART" id="SM00326">
    <property type="entry name" value="SH3"/>
    <property type="match status" value="1"/>
</dbReference>
<dbReference type="STRING" id="1382522.W6MHN7"/>
<proteinExistence type="predicted"/>
<evidence type="ECO:0000259" key="4">
    <source>
        <dbReference type="PROSITE" id="PS50002"/>
    </source>
</evidence>
<sequence length="215" mass="24769">MADDHRIIISSPEAEIPREEMLQDTADMGATTSVSIKDFAYATTDPLHYGVTTEMGLEFDDYNDYNENDEEYLTEDYETMPSWVKDDQEDDIPGEDRLRRAIALYPFSPENENELELEEHQVIMINYKYGDGWLVASDLETGDTGLVPEEYVQLLEEEEEEEEEEARPFLPSILQDSGGVDADDDDEWEDEEDEEDDEELSEATDNLQKLRVGEK</sequence>
<feature type="region of interest" description="Disordered" evidence="3">
    <location>
        <begin position="156"/>
        <end position="215"/>
    </location>
</feature>
<dbReference type="SUPFAM" id="SSF50044">
    <property type="entry name" value="SH3-domain"/>
    <property type="match status" value="1"/>
</dbReference>
<dbReference type="PROSITE" id="PS50002">
    <property type="entry name" value="SH3"/>
    <property type="match status" value="1"/>
</dbReference>
<protein>
    <recommendedName>
        <fullName evidence="4">SH3 domain-containing protein</fullName>
    </recommendedName>
</protein>
<feature type="compositionally biased region" description="Acidic residues" evidence="3">
    <location>
        <begin position="156"/>
        <end position="165"/>
    </location>
</feature>
<evidence type="ECO:0000313" key="5">
    <source>
        <dbReference type="EMBL" id="CDK25288.1"/>
    </source>
</evidence>
<dbReference type="InterPro" id="IPR001452">
    <property type="entry name" value="SH3_domain"/>
</dbReference>
<dbReference type="Proteomes" id="UP000019384">
    <property type="component" value="Unassembled WGS sequence"/>
</dbReference>
<accession>W6MHN7</accession>
<organism evidence="5 6">
    <name type="scientific">Kuraishia capsulata CBS 1993</name>
    <dbReference type="NCBI Taxonomy" id="1382522"/>
    <lineage>
        <taxon>Eukaryota</taxon>
        <taxon>Fungi</taxon>
        <taxon>Dikarya</taxon>
        <taxon>Ascomycota</taxon>
        <taxon>Saccharomycotina</taxon>
        <taxon>Pichiomycetes</taxon>
        <taxon>Pichiales</taxon>
        <taxon>Pichiaceae</taxon>
        <taxon>Kuraishia</taxon>
    </lineage>
</organism>
<dbReference type="Pfam" id="PF14604">
    <property type="entry name" value="SH3_9"/>
    <property type="match status" value="1"/>
</dbReference>
<dbReference type="EMBL" id="HG793125">
    <property type="protein sequence ID" value="CDK25288.1"/>
    <property type="molecule type" value="Genomic_DNA"/>
</dbReference>
<gene>
    <name evidence="5" type="ORF">KUCA_T00001255001</name>
</gene>
<dbReference type="AlphaFoldDB" id="W6MHN7"/>